<protein>
    <submittedName>
        <fullName evidence="2">Uncharacterized protein</fullName>
    </submittedName>
</protein>
<accession>A0A821L387</accession>
<dbReference type="Proteomes" id="UP000663880">
    <property type="component" value="Unassembled WGS sequence"/>
</dbReference>
<sequence>MFVKIITLLWLLKIKRASIAGVTYMDDFDFEQRYRNLHECDPFYWHPLHLPEECADMFAKLIRSRIKTPYRIVTEKEPFIEYERFYNSQFDYNTLPVGHDSLPDDYGVVYPMETVQLYKRPRNPMDKLLDMLKRDVQNIPSAARIATIPYFGGVALYKQPVSWKTEAMIKQLSQAYAKAAYNK</sequence>
<evidence type="ECO:0000313" key="3">
    <source>
        <dbReference type="Proteomes" id="UP000663880"/>
    </source>
</evidence>
<dbReference type="OrthoDB" id="7485426at2759"/>
<reference evidence="2" key="1">
    <citation type="submission" date="2021-02" db="EMBL/GenBank/DDBJ databases">
        <authorList>
            <person name="Steward A R."/>
        </authorList>
    </citation>
    <scope>NUCLEOTIDE SEQUENCE</scope>
</reference>
<keyword evidence="3" id="KW-1185">Reference proteome</keyword>
<name>A0A821L387_9NEOP</name>
<evidence type="ECO:0000313" key="2">
    <source>
        <dbReference type="EMBL" id="CAF4744747.1"/>
    </source>
</evidence>
<dbReference type="AlphaFoldDB" id="A0A821L387"/>
<dbReference type="EMBL" id="CAJOBZ010000001">
    <property type="protein sequence ID" value="CAF4744747.1"/>
    <property type="molecule type" value="Genomic_DNA"/>
</dbReference>
<proteinExistence type="predicted"/>
<feature type="signal peptide" evidence="1">
    <location>
        <begin position="1"/>
        <end position="17"/>
    </location>
</feature>
<gene>
    <name evidence="2" type="ORF">PMACD_LOCUS267</name>
</gene>
<feature type="chain" id="PRO_5032380771" evidence="1">
    <location>
        <begin position="18"/>
        <end position="183"/>
    </location>
</feature>
<evidence type="ECO:0000256" key="1">
    <source>
        <dbReference type="SAM" id="SignalP"/>
    </source>
</evidence>
<keyword evidence="1" id="KW-0732">Signal</keyword>
<comment type="caution">
    <text evidence="2">The sequence shown here is derived from an EMBL/GenBank/DDBJ whole genome shotgun (WGS) entry which is preliminary data.</text>
</comment>
<organism evidence="2 3">
    <name type="scientific">Pieris macdunnoughi</name>
    <dbReference type="NCBI Taxonomy" id="345717"/>
    <lineage>
        <taxon>Eukaryota</taxon>
        <taxon>Metazoa</taxon>
        <taxon>Ecdysozoa</taxon>
        <taxon>Arthropoda</taxon>
        <taxon>Hexapoda</taxon>
        <taxon>Insecta</taxon>
        <taxon>Pterygota</taxon>
        <taxon>Neoptera</taxon>
        <taxon>Endopterygota</taxon>
        <taxon>Lepidoptera</taxon>
        <taxon>Glossata</taxon>
        <taxon>Ditrysia</taxon>
        <taxon>Papilionoidea</taxon>
        <taxon>Pieridae</taxon>
        <taxon>Pierinae</taxon>
        <taxon>Pieris</taxon>
    </lineage>
</organism>